<protein>
    <recommendedName>
        <fullName evidence="4">Secreted protein</fullName>
    </recommendedName>
</protein>
<reference evidence="3" key="1">
    <citation type="journal article" date="2019" name="Int. J. Syst. Evol. Microbiol.">
        <title>The Global Catalogue of Microorganisms (GCM) 10K type strain sequencing project: providing services to taxonomists for standard genome sequencing and annotation.</title>
        <authorList>
            <consortium name="The Broad Institute Genomics Platform"/>
            <consortium name="The Broad Institute Genome Sequencing Center for Infectious Disease"/>
            <person name="Wu L."/>
            <person name="Ma J."/>
        </authorList>
    </citation>
    <scope>NUCLEOTIDE SEQUENCE [LARGE SCALE GENOMIC DNA]</scope>
    <source>
        <strain evidence="3">JCM 6922</strain>
    </source>
</reference>
<dbReference type="Proteomes" id="UP001500460">
    <property type="component" value="Unassembled WGS sequence"/>
</dbReference>
<gene>
    <name evidence="2" type="ORF">GCM10010421_04370</name>
</gene>
<accession>A0ABP5WAC6</accession>
<organism evidence="2 3">
    <name type="scientific">Streptomyces glaucus</name>
    <dbReference type="NCBI Taxonomy" id="284029"/>
    <lineage>
        <taxon>Bacteria</taxon>
        <taxon>Bacillati</taxon>
        <taxon>Actinomycetota</taxon>
        <taxon>Actinomycetes</taxon>
        <taxon>Kitasatosporales</taxon>
        <taxon>Streptomycetaceae</taxon>
        <taxon>Streptomyces</taxon>
    </lineage>
</organism>
<evidence type="ECO:0008006" key="4">
    <source>
        <dbReference type="Google" id="ProtNLM"/>
    </source>
</evidence>
<sequence>MFWVLDPSRAPRGNSLAGPGRWGGGGAGGAARRGVSQLTETEKTGKTGNMANSPVRGRSWGRARRRGEGTGCAAGGGGRVRRARSEDGHAMSFHVRSYEPIKNMTVLVPYRPGCNRGPYR</sequence>
<name>A0ABP5WAC6_9ACTN</name>
<evidence type="ECO:0000313" key="2">
    <source>
        <dbReference type="EMBL" id="GAA2421767.1"/>
    </source>
</evidence>
<evidence type="ECO:0000256" key="1">
    <source>
        <dbReference type="SAM" id="MobiDB-lite"/>
    </source>
</evidence>
<evidence type="ECO:0000313" key="3">
    <source>
        <dbReference type="Proteomes" id="UP001500460"/>
    </source>
</evidence>
<feature type="region of interest" description="Disordered" evidence="1">
    <location>
        <begin position="1"/>
        <end position="88"/>
    </location>
</feature>
<comment type="caution">
    <text evidence="2">The sequence shown here is derived from an EMBL/GenBank/DDBJ whole genome shotgun (WGS) entry which is preliminary data.</text>
</comment>
<keyword evidence="3" id="KW-1185">Reference proteome</keyword>
<feature type="compositionally biased region" description="Gly residues" evidence="1">
    <location>
        <begin position="20"/>
        <end position="31"/>
    </location>
</feature>
<dbReference type="EMBL" id="BAAATK010000002">
    <property type="protein sequence ID" value="GAA2421767.1"/>
    <property type="molecule type" value="Genomic_DNA"/>
</dbReference>
<feature type="compositionally biased region" description="Gly residues" evidence="1">
    <location>
        <begin position="69"/>
        <end position="78"/>
    </location>
</feature>
<proteinExistence type="predicted"/>